<feature type="compositionally biased region" description="Basic and acidic residues" evidence="1">
    <location>
        <begin position="428"/>
        <end position="438"/>
    </location>
</feature>
<evidence type="ECO:0000313" key="4">
    <source>
        <dbReference type="Proteomes" id="UP001383192"/>
    </source>
</evidence>
<proteinExistence type="predicted"/>
<accession>A0AAW0CNU6</accession>
<dbReference type="EMBL" id="JAYKXP010000033">
    <property type="protein sequence ID" value="KAK7041594.1"/>
    <property type="molecule type" value="Genomic_DNA"/>
</dbReference>
<organism evidence="3 4">
    <name type="scientific">Paramarasmius palmivorus</name>
    <dbReference type="NCBI Taxonomy" id="297713"/>
    <lineage>
        <taxon>Eukaryota</taxon>
        <taxon>Fungi</taxon>
        <taxon>Dikarya</taxon>
        <taxon>Basidiomycota</taxon>
        <taxon>Agaricomycotina</taxon>
        <taxon>Agaricomycetes</taxon>
        <taxon>Agaricomycetidae</taxon>
        <taxon>Agaricales</taxon>
        <taxon>Marasmiineae</taxon>
        <taxon>Marasmiaceae</taxon>
        <taxon>Paramarasmius</taxon>
    </lineage>
</organism>
<feature type="region of interest" description="Disordered" evidence="1">
    <location>
        <begin position="199"/>
        <end position="218"/>
    </location>
</feature>
<feature type="compositionally biased region" description="Pro residues" evidence="1">
    <location>
        <begin position="31"/>
        <end position="43"/>
    </location>
</feature>
<gene>
    <name evidence="3" type="ORF">VNI00_009181</name>
</gene>
<feature type="region of interest" description="Disordered" evidence="1">
    <location>
        <begin position="149"/>
        <end position="180"/>
    </location>
</feature>
<feature type="region of interest" description="Disordered" evidence="1">
    <location>
        <begin position="425"/>
        <end position="453"/>
    </location>
</feature>
<evidence type="ECO:0000256" key="1">
    <source>
        <dbReference type="SAM" id="MobiDB-lite"/>
    </source>
</evidence>
<evidence type="ECO:0000256" key="2">
    <source>
        <dbReference type="SAM" id="SignalP"/>
    </source>
</evidence>
<feature type="chain" id="PRO_5043877901" evidence="2">
    <location>
        <begin position="21"/>
        <end position="453"/>
    </location>
</feature>
<dbReference type="Proteomes" id="UP001383192">
    <property type="component" value="Unassembled WGS sequence"/>
</dbReference>
<feature type="region of interest" description="Disordered" evidence="1">
    <location>
        <begin position="21"/>
        <end position="117"/>
    </location>
</feature>
<reference evidence="3 4" key="1">
    <citation type="submission" date="2024-01" db="EMBL/GenBank/DDBJ databases">
        <title>A draft genome for a cacao thread blight-causing isolate of Paramarasmius palmivorus.</title>
        <authorList>
            <person name="Baruah I.K."/>
            <person name="Bukari Y."/>
            <person name="Amoako-Attah I."/>
            <person name="Meinhardt L.W."/>
            <person name="Bailey B.A."/>
            <person name="Cohen S.P."/>
        </authorList>
    </citation>
    <scope>NUCLEOTIDE SEQUENCE [LARGE SCALE GENOMIC DNA]</scope>
    <source>
        <strain evidence="3 4">GH-12</strain>
    </source>
</reference>
<sequence>MRSFVTFVILLFCIAGIVNSTPVPARKGAPKRPPSQPRPPPKPSSKRPTSPQRSTAIKPTTTKAIVKPTTTSKPPASTFKTSSKVETITKGSSSVKATLSSTSSSGLSSSPTAVPTSVLSSLSNVGQSSITITPSSAIIPSSLSAVSSSFSDGPSSVASAESTNPTVTVTTDTGGPTINLPPIDLPPITIPTDGQEIPPTDPETDGAPACPAPDAQVSDVPQRRSILDKFKRVFRRDESEFVGYLGTNGAVAQVLMNSNQIASVDTLNGAGSDIGPGFYITDDLTFAQALADTAATNGADAAIQNSCTPVSGEDTPFVCKVEANSQSTWRDTVSKALVPAEQIGDLAQQDESITRAGLDSSNAVRFSAASSGNQMMIPDSQLGQFSIKECVPASDAGTLGTLSFPDFDYQNIGVAEWNVVDVSTSGVDTKDGETKGEGVDDGAEPVTKRRALY</sequence>
<protein>
    <submittedName>
        <fullName evidence="3">Uncharacterized protein</fullName>
    </submittedName>
</protein>
<dbReference type="AlphaFoldDB" id="A0AAW0CNU6"/>
<feature type="signal peptide" evidence="2">
    <location>
        <begin position="1"/>
        <end position="20"/>
    </location>
</feature>
<dbReference type="Pfam" id="PF19287">
    <property type="entry name" value="DUF5910"/>
    <property type="match status" value="1"/>
</dbReference>
<keyword evidence="4" id="KW-1185">Reference proteome</keyword>
<dbReference type="Gene3D" id="3.90.175.10">
    <property type="entry name" value="Diphtheria Toxin, domain 1"/>
    <property type="match status" value="1"/>
</dbReference>
<keyword evidence="2" id="KW-0732">Signal</keyword>
<evidence type="ECO:0000313" key="3">
    <source>
        <dbReference type="EMBL" id="KAK7041594.1"/>
    </source>
</evidence>
<dbReference type="InterPro" id="IPR045564">
    <property type="entry name" value="DUF5910"/>
</dbReference>
<feature type="compositionally biased region" description="Low complexity" evidence="1">
    <location>
        <begin position="46"/>
        <end position="115"/>
    </location>
</feature>
<name>A0AAW0CNU6_9AGAR</name>
<comment type="caution">
    <text evidence="3">The sequence shown here is derived from an EMBL/GenBank/DDBJ whole genome shotgun (WGS) entry which is preliminary data.</text>
</comment>